<dbReference type="AlphaFoldDB" id="A0AAD4GXE2"/>
<dbReference type="Gene3D" id="3.10.310.10">
    <property type="entry name" value="Diaminopimelate Epimerase, Chain A, domain 1"/>
    <property type="match status" value="2"/>
</dbReference>
<dbReference type="GO" id="GO:0016853">
    <property type="term" value="F:isomerase activity"/>
    <property type="evidence" value="ECO:0007669"/>
    <property type="project" value="TreeGrafter"/>
</dbReference>
<protein>
    <recommendedName>
        <fullName evidence="3">Diaminopimelate epimerase-like protein</fullName>
    </recommendedName>
</protein>
<evidence type="ECO:0000313" key="1">
    <source>
        <dbReference type="EMBL" id="KAF9892796.1"/>
    </source>
</evidence>
<name>A0AAD4GXE2_ASPNN</name>
<evidence type="ECO:0008006" key="3">
    <source>
        <dbReference type="Google" id="ProtNLM"/>
    </source>
</evidence>
<organism evidence="1 2">
    <name type="scientific">Aspergillus nanangensis</name>
    <dbReference type="NCBI Taxonomy" id="2582783"/>
    <lineage>
        <taxon>Eukaryota</taxon>
        <taxon>Fungi</taxon>
        <taxon>Dikarya</taxon>
        <taxon>Ascomycota</taxon>
        <taxon>Pezizomycotina</taxon>
        <taxon>Eurotiomycetes</taxon>
        <taxon>Eurotiomycetidae</taxon>
        <taxon>Eurotiales</taxon>
        <taxon>Aspergillaceae</taxon>
        <taxon>Aspergillus</taxon>
        <taxon>Aspergillus subgen. Circumdati</taxon>
    </lineage>
</organism>
<gene>
    <name evidence="1" type="ORF">FE257_000385</name>
</gene>
<dbReference type="Proteomes" id="UP001194746">
    <property type="component" value="Unassembled WGS sequence"/>
</dbReference>
<dbReference type="GO" id="GO:0005737">
    <property type="term" value="C:cytoplasm"/>
    <property type="evidence" value="ECO:0007669"/>
    <property type="project" value="TreeGrafter"/>
</dbReference>
<accession>A0AAD4GXE2</accession>
<evidence type="ECO:0000313" key="2">
    <source>
        <dbReference type="Proteomes" id="UP001194746"/>
    </source>
</evidence>
<keyword evidence="2" id="KW-1185">Reference proteome</keyword>
<dbReference type="EMBL" id="VCAU01000010">
    <property type="protein sequence ID" value="KAF9892796.1"/>
    <property type="molecule type" value="Genomic_DNA"/>
</dbReference>
<dbReference type="InterPro" id="IPR003719">
    <property type="entry name" value="Phenazine_PhzF-like"/>
</dbReference>
<proteinExistence type="predicted"/>
<dbReference type="SUPFAM" id="SSF54506">
    <property type="entry name" value="Diaminopimelate epimerase-like"/>
    <property type="match status" value="1"/>
</dbReference>
<reference evidence="1" key="1">
    <citation type="journal article" date="2019" name="Beilstein J. Org. Chem.">
        <title>Nanangenines: drimane sesquiterpenoids as the dominant metabolite cohort of a novel Australian fungus, Aspergillus nanangensis.</title>
        <authorList>
            <person name="Lacey H.J."/>
            <person name="Gilchrist C.L.M."/>
            <person name="Crombie A."/>
            <person name="Kalaitzis J.A."/>
            <person name="Vuong D."/>
            <person name="Rutledge P.J."/>
            <person name="Turner P."/>
            <person name="Pitt J.I."/>
            <person name="Lacey E."/>
            <person name="Chooi Y.H."/>
            <person name="Piggott A.M."/>
        </authorList>
    </citation>
    <scope>NUCLEOTIDE SEQUENCE</scope>
    <source>
        <strain evidence="1">MST-FP2251</strain>
    </source>
</reference>
<dbReference type="Pfam" id="PF02567">
    <property type="entry name" value="PhzC-PhzF"/>
    <property type="match status" value="2"/>
</dbReference>
<sequence length="348" mass="37098">MPPSTKYSIIDVFSSTAYKGNPLAVVHNLSNTLTTPQMQLLARQFNLSETTFVCPPTTAGATWKLRSFLPNGTEVFGAGHNSLGAWWWIVYSGLLLPTAPNNNNNNSPSSPPSPSLEYQQLGDDVLPVKISSSPEGEIRIALRQGQLQLLDKHPEPAALAEAIGLSVEDLGMDVSISVSVSLSDGDGNGNADQVRIDQARVVTTSAARHLLVPVRDREVLARVSFGNPRRIQEELRRMGSVGSGVYVFAEVRGGLASGKARFEARFFSPGMAMEDPATGSAAGPLVGYLWRLADCEGKGRVEVVQGLAVGRECLMVVDVDGDGVEIEGTGVRVAEGEIVLPEDGVTFP</sequence>
<dbReference type="PANTHER" id="PTHR13774">
    <property type="entry name" value="PHENAZINE BIOSYNTHESIS PROTEIN"/>
    <property type="match status" value="1"/>
</dbReference>
<dbReference type="PANTHER" id="PTHR13774:SF32">
    <property type="entry name" value="ANTISENSE-ENHANCING SEQUENCE 1"/>
    <property type="match status" value="1"/>
</dbReference>
<reference evidence="1" key="2">
    <citation type="submission" date="2020-02" db="EMBL/GenBank/DDBJ databases">
        <authorList>
            <person name="Gilchrist C.L.M."/>
            <person name="Chooi Y.-H."/>
        </authorList>
    </citation>
    <scope>NUCLEOTIDE SEQUENCE</scope>
    <source>
        <strain evidence="1">MST-FP2251</strain>
    </source>
</reference>
<comment type="caution">
    <text evidence="1">The sequence shown here is derived from an EMBL/GenBank/DDBJ whole genome shotgun (WGS) entry which is preliminary data.</text>
</comment>